<name>A0A9D4QBX4_RHISA</name>
<proteinExistence type="predicted"/>
<accession>A0A9D4QBX4</accession>
<reference evidence="3" key="1">
    <citation type="journal article" date="2020" name="Cell">
        <title>Large-Scale Comparative Analyses of Tick Genomes Elucidate Their Genetic Diversity and Vector Capacities.</title>
        <authorList>
            <consortium name="Tick Genome and Microbiome Consortium (TIGMIC)"/>
            <person name="Jia N."/>
            <person name="Wang J."/>
            <person name="Shi W."/>
            <person name="Du L."/>
            <person name="Sun Y."/>
            <person name="Zhan W."/>
            <person name="Jiang J.F."/>
            <person name="Wang Q."/>
            <person name="Zhang B."/>
            <person name="Ji P."/>
            <person name="Bell-Sakyi L."/>
            <person name="Cui X.M."/>
            <person name="Yuan T.T."/>
            <person name="Jiang B.G."/>
            <person name="Yang W.F."/>
            <person name="Lam T.T."/>
            <person name="Chang Q.C."/>
            <person name="Ding S.J."/>
            <person name="Wang X.J."/>
            <person name="Zhu J.G."/>
            <person name="Ruan X.D."/>
            <person name="Zhao L."/>
            <person name="Wei J.T."/>
            <person name="Ye R.Z."/>
            <person name="Que T.C."/>
            <person name="Du C.H."/>
            <person name="Zhou Y.H."/>
            <person name="Cheng J.X."/>
            <person name="Dai P.F."/>
            <person name="Guo W.B."/>
            <person name="Han X.H."/>
            <person name="Huang E.J."/>
            <person name="Li L.F."/>
            <person name="Wei W."/>
            <person name="Gao Y.C."/>
            <person name="Liu J.Z."/>
            <person name="Shao H.Z."/>
            <person name="Wang X."/>
            <person name="Wang C.C."/>
            <person name="Yang T.C."/>
            <person name="Huo Q.B."/>
            <person name="Li W."/>
            <person name="Chen H.Y."/>
            <person name="Chen S.E."/>
            <person name="Zhou L.G."/>
            <person name="Ni X.B."/>
            <person name="Tian J.H."/>
            <person name="Sheng Y."/>
            <person name="Liu T."/>
            <person name="Pan Y.S."/>
            <person name="Xia L.Y."/>
            <person name="Li J."/>
            <person name="Zhao F."/>
            <person name="Cao W.C."/>
        </authorList>
    </citation>
    <scope>NUCLEOTIDE SEQUENCE</scope>
    <source>
        <strain evidence="3">Rsan-2018</strain>
    </source>
</reference>
<dbReference type="PANTHER" id="PTHR47272:SF1">
    <property type="entry name" value="PIGGYBAC TRANSPOSABLE ELEMENT-DERIVED PROTEIN 3-LIKE"/>
    <property type="match status" value="1"/>
</dbReference>
<dbReference type="PANTHER" id="PTHR47272">
    <property type="entry name" value="DDE_TNP_1_7 DOMAIN-CONTAINING PROTEIN"/>
    <property type="match status" value="1"/>
</dbReference>
<dbReference type="VEuPathDB" id="VectorBase:RSAN_032392"/>
<sequence>MLVVDEQIVPFKGRSSLKQYVPSKPHKWGYKIFVLCDVHGLVYDFSIYKGDIRPVPGLPDLGASSNVVLELSRSILENKSYLLFFDNWFTSIKLLVNLHQRGIPAMRTARANSISGCRLPSDAEMKKNGRGGHVERQAASEGVEVRVVKWYDSRGVNIASTFGSSEPLGSCLRDCDALAIPKKEQLDLLAFKASLASCLCAQNKDMMKKRGRPSLSVEAQLEKKKRRGPAAPTPNAQIQQRSSTVDDNQASVGQPDEPREDGAHRRTFTKKKRQDLYRKAKRITEHAAFSTADKPTAVK</sequence>
<feature type="region of interest" description="Disordered" evidence="1">
    <location>
        <begin position="220"/>
        <end position="299"/>
    </location>
</feature>
<dbReference type="EMBL" id="JABSTV010001246">
    <property type="protein sequence ID" value="KAH7975557.1"/>
    <property type="molecule type" value="Genomic_DNA"/>
</dbReference>
<keyword evidence="4" id="KW-1185">Reference proteome</keyword>
<evidence type="ECO:0000313" key="4">
    <source>
        <dbReference type="Proteomes" id="UP000821837"/>
    </source>
</evidence>
<evidence type="ECO:0000256" key="1">
    <source>
        <dbReference type="SAM" id="MobiDB-lite"/>
    </source>
</evidence>
<organism evidence="3 4">
    <name type="scientific">Rhipicephalus sanguineus</name>
    <name type="common">Brown dog tick</name>
    <name type="synonym">Ixodes sanguineus</name>
    <dbReference type="NCBI Taxonomy" id="34632"/>
    <lineage>
        <taxon>Eukaryota</taxon>
        <taxon>Metazoa</taxon>
        <taxon>Ecdysozoa</taxon>
        <taxon>Arthropoda</taxon>
        <taxon>Chelicerata</taxon>
        <taxon>Arachnida</taxon>
        <taxon>Acari</taxon>
        <taxon>Parasitiformes</taxon>
        <taxon>Ixodida</taxon>
        <taxon>Ixodoidea</taxon>
        <taxon>Ixodidae</taxon>
        <taxon>Rhipicephalinae</taxon>
        <taxon>Rhipicephalus</taxon>
        <taxon>Rhipicephalus</taxon>
    </lineage>
</organism>
<feature type="domain" description="PiggyBac transposable element-derived protein" evidence="2">
    <location>
        <begin position="2"/>
        <end position="167"/>
    </location>
</feature>
<feature type="compositionally biased region" description="Basic and acidic residues" evidence="1">
    <location>
        <begin position="274"/>
        <end position="285"/>
    </location>
</feature>
<dbReference type="InterPro" id="IPR029526">
    <property type="entry name" value="PGBD"/>
</dbReference>
<gene>
    <name evidence="3" type="ORF">HPB52_003168</name>
</gene>
<dbReference type="AlphaFoldDB" id="A0A9D4QBX4"/>
<feature type="compositionally biased region" description="Polar residues" evidence="1">
    <location>
        <begin position="234"/>
        <end position="252"/>
    </location>
</feature>
<reference evidence="3" key="2">
    <citation type="submission" date="2021-09" db="EMBL/GenBank/DDBJ databases">
        <authorList>
            <person name="Jia N."/>
            <person name="Wang J."/>
            <person name="Shi W."/>
            <person name="Du L."/>
            <person name="Sun Y."/>
            <person name="Zhan W."/>
            <person name="Jiang J."/>
            <person name="Wang Q."/>
            <person name="Zhang B."/>
            <person name="Ji P."/>
            <person name="Sakyi L.B."/>
            <person name="Cui X."/>
            <person name="Yuan T."/>
            <person name="Jiang B."/>
            <person name="Yang W."/>
            <person name="Lam T.T.-Y."/>
            <person name="Chang Q."/>
            <person name="Ding S."/>
            <person name="Wang X."/>
            <person name="Zhu J."/>
            <person name="Ruan X."/>
            <person name="Zhao L."/>
            <person name="Wei J."/>
            <person name="Que T."/>
            <person name="Du C."/>
            <person name="Cheng J."/>
            <person name="Dai P."/>
            <person name="Han X."/>
            <person name="Huang E."/>
            <person name="Gao Y."/>
            <person name="Liu J."/>
            <person name="Shao H."/>
            <person name="Ye R."/>
            <person name="Li L."/>
            <person name="Wei W."/>
            <person name="Wang X."/>
            <person name="Wang C."/>
            <person name="Huo Q."/>
            <person name="Li W."/>
            <person name="Guo W."/>
            <person name="Chen H."/>
            <person name="Chen S."/>
            <person name="Zhou L."/>
            <person name="Zhou L."/>
            <person name="Ni X."/>
            <person name="Tian J."/>
            <person name="Zhou Y."/>
            <person name="Sheng Y."/>
            <person name="Liu T."/>
            <person name="Pan Y."/>
            <person name="Xia L."/>
            <person name="Li J."/>
            <person name="Zhao F."/>
            <person name="Cao W."/>
        </authorList>
    </citation>
    <scope>NUCLEOTIDE SEQUENCE</scope>
    <source>
        <strain evidence="3">Rsan-2018</strain>
        <tissue evidence="3">Larvae</tissue>
    </source>
</reference>
<protein>
    <recommendedName>
        <fullName evidence="2">PiggyBac transposable element-derived protein domain-containing protein</fullName>
    </recommendedName>
</protein>
<dbReference type="Proteomes" id="UP000821837">
    <property type="component" value="Chromosome 10"/>
</dbReference>
<comment type="caution">
    <text evidence="3">The sequence shown here is derived from an EMBL/GenBank/DDBJ whole genome shotgun (WGS) entry which is preliminary data.</text>
</comment>
<dbReference type="Pfam" id="PF13843">
    <property type="entry name" value="DDE_Tnp_1_7"/>
    <property type="match status" value="1"/>
</dbReference>
<evidence type="ECO:0000259" key="2">
    <source>
        <dbReference type="Pfam" id="PF13843"/>
    </source>
</evidence>
<evidence type="ECO:0000313" key="3">
    <source>
        <dbReference type="EMBL" id="KAH7975557.1"/>
    </source>
</evidence>